<sequence length="985" mass="111943">NYLIICVSFICSNGGSYSSVISLISGIGGALSSQNQYQRLRDFIEEADLGASAWNALATAERNLLWLETNGPSITAWLRSQNYRLPETIVPDTYSVKLIPYLEGDVFTFDGEVIILINVTTATNRITLHVNDLEIEDSNVLVRPLDSAENLTLGAITRDEPRHFLDISVPAGLTAGQQYEVNIQYQGYMRDDMFGFYRSYYYVRGEKRWLGTTQFQPTHARRAFPSFDEPSFKAKFKMSIARPANYHAMFNTRKIEQEIPECYLSSLLGETFPRRLRNSHGDNTIHFHRQTEDGRIWDHFEETPYMSTYLIAFVVSDFDNVTNAAGNVTIWQREEASPQASYALSISQPTVTAMERLIGHDYQLPKLDKVAIPDFSAGAMENWGIVTYRERLILWDEIVSTTSNKQTIATIVAHEIAHKWFGNLVTLQWWKYAWLNEGFATYFETFATALVEPDWRLEEQFVLMDHQSAFSSDALETSRPMMYDVDTPSEIWSVFDFVNYAKAGTVIRMMEHFLTRDTFLKGLHTYLANHGYSNSEPDNLFAALQEQLLLDSPDADLNVKTVMDTWINQMGYPVVTVTRNYSSASASVSQERFLIQRNPDSTDSHDYKWWIPLSYTSKTGAQFNVTTPSRWLQANETYYRVNYDANNWNSLISQLNSEDYTVIPPVNRAQLLDDSLNLARAGILDYATALSVTSYLSKESDYIPWSSAFTAFSLLDRRLKGASDEDYQLFKDYSTALSVTSYLSKESDYIPWASAFTAFSLLDRRLKGASDEDYQLFKNYVLNLIGDLYNTLGFYEKPTDHHLDKFLRSNVLTWACNLGLEDCINRSKEELAKQMSNASYNILADVSSTVYCNALRHGGHNEWNHLWARYMSSNVGTEQVLLLNVLGCSNNEQNHQQVRARDGDTHNRRLILVVSCSYLSLSITPDSGIRSQDASSVFVAVYSNPAGVDLAFNFLRDNYQSISEFYGGMGSIGNILTGIAARLSN</sequence>
<keyword evidence="2" id="KW-0482">Metalloprotease</keyword>
<dbReference type="InterPro" id="IPR034016">
    <property type="entry name" value="M1_APN-typ"/>
</dbReference>
<feature type="domain" description="ERAP1-like C-terminal" evidence="4">
    <location>
        <begin position="732"/>
        <end position="898"/>
    </location>
</feature>
<dbReference type="InterPro" id="IPR045357">
    <property type="entry name" value="Aminopeptidase_N-like_N"/>
</dbReference>
<dbReference type="InterPro" id="IPR024571">
    <property type="entry name" value="ERAP1-like_C_dom"/>
</dbReference>
<dbReference type="EMBL" id="CAJPIN010002216">
    <property type="protein sequence ID" value="CAG2055212.1"/>
    <property type="molecule type" value="Genomic_DNA"/>
</dbReference>
<evidence type="ECO:0000256" key="2">
    <source>
        <dbReference type="RuleBase" id="RU364040"/>
    </source>
</evidence>
<name>A0ABN7NNU5_TIMPD</name>
<keyword evidence="2" id="KW-0645">Protease</keyword>
<keyword evidence="2" id="KW-0378">Hydrolase</keyword>
<keyword evidence="2" id="KW-0031">Aminopeptidase</keyword>
<dbReference type="EC" id="3.4.11.-" evidence="2"/>
<dbReference type="Pfam" id="PF01433">
    <property type="entry name" value="Peptidase_M1"/>
    <property type="match status" value="1"/>
</dbReference>
<comment type="cofactor">
    <cofactor evidence="2">
        <name>Zn(2+)</name>
        <dbReference type="ChEBI" id="CHEBI:29105"/>
    </cofactor>
    <text evidence="2">Binds 1 zinc ion per subunit.</text>
</comment>
<dbReference type="Gene3D" id="2.60.40.1730">
    <property type="entry name" value="tricorn interacting facor f3 domain"/>
    <property type="match status" value="1"/>
</dbReference>
<dbReference type="Pfam" id="PF17900">
    <property type="entry name" value="Peptidase_M1_N"/>
    <property type="match status" value="1"/>
</dbReference>
<dbReference type="PANTHER" id="PTHR11533">
    <property type="entry name" value="PROTEASE M1 ZINC METALLOPROTEASE"/>
    <property type="match status" value="1"/>
</dbReference>
<evidence type="ECO:0000259" key="4">
    <source>
        <dbReference type="Pfam" id="PF11838"/>
    </source>
</evidence>
<evidence type="ECO:0000259" key="3">
    <source>
        <dbReference type="Pfam" id="PF01433"/>
    </source>
</evidence>
<feature type="domain" description="Peptidase M1 membrane alanine aminopeptidase" evidence="3">
    <location>
        <begin position="342"/>
        <end position="566"/>
    </location>
</feature>
<gene>
    <name evidence="6" type="ORF">TPAB3V08_LOCUS2218</name>
</gene>
<reference evidence="6" key="1">
    <citation type="submission" date="2021-03" db="EMBL/GenBank/DDBJ databases">
        <authorList>
            <person name="Tran Van P."/>
        </authorList>
    </citation>
    <scope>NUCLEOTIDE SEQUENCE</scope>
</reference>
<keyword evidence="7" id="KW-1185">Reference proteome</keyword>
<feature type="domain" description="Aminopeptidase N-like N-terminal" evidence="5">
    <location>
        <begin position="90"/>
        <end position="259"/>
    </location>
</feature>
<dbReference type="PANTHER" id="PTHR11533:SF290">
    <property type="entry name" value="AMINOPEPTIDASE"/>
    <property type="match status" value="1"/>
</dbReference>
<dbReference type="InterPro" id="IPR014782">
    <property type="entry name" value="Peptidase_M1_dom"/>
</dbReference>
<evidence type="ECO:0000313" key="7">
    <source>
        <dbReference type="Proteomes" id="UP001153148"/>
    </source>
</evidence>
<dbReference type="CDD" id="cd09601">
    <property type="entry name" value="M1_APN-Q_like"/>
    <property type="match status" value="1"/>
</dbReference>
<dbReference type="SUPFAM" id="SSF63737">
    <property type="entry name" value="Leukotriene A4 hydrolase N-terminal domain"/>
    <property type="match status" value="1"/>
</dbReference>
<feature type="non-terminal residue" evidence="6">
    <location>
        <position position="1"/>
    </location>
</feature>
<comment type="caution">
    <text evidence="6">The sequence shown here is derived from an EMBL/GenBank/DDBJ whole genome shotgun (WGS) entry which is preliminary data.</text>
</comment>
<dbReference type="SUPFAM" id="SSF55486">
    <property type="entry name" value="Metalloproteases ('zincins'), catalytic domain"/>
    <property type="match status" value="1"/>
</dbReference>
<proteinExistence type="inferred from homology"/>
<evidence type="ECO:0000259" key="5">
    <source>
        <dbReference type="Pfam" id="PF17900"/>
    </source>
</evidence>
<evidence type="ECO:0000313" key="6">
    <source>
        <dbReference type="EMBL" id="CAG2055212.1"/>
    </source>
</evidence>
<dbReference type="Gene3D" id="2.60.40.1910">
    <property type="match status" value="1"/>
</dbReference>
<keyword evidence="2" id="KW-0862">Zinc</keyword>
<organism evidence="6 7">
    <name type="scientific">Timema podura</name>
    <name type="common">Walking stick</name>
    <dbReference type="NCBI Taxonomy" id="61482"/>
    <lineage>
        <taxon>Eukaryota</taxon>
        <taxon>Metazoa</taxon>
        <taxon>Ecdysozoa</taxon>
        <taxon>Arthropoda</taxon>
        <taxon>Hexapoda</taxon>
        <taxon>Insecta</taxon>
        <taxon>Pterygota</taxon>
        <taxon>Neoptera</taxon>
        <taxon>Polyneoptera</taxon>
        <taxon>Phasmatodea</taxon>
        <taxon>Timematodea</taxon>
        <taxon>Timematoidea</taxon>
        <taxon>Timematidae</taxon>
        <taxon>Timema</taxon>
    </lineage>
</organism>
<dbReference type="InterPro" id="IPR027268">
    <property type="entry name" value="Peptidase_M4/M1_CTD_sf"/>
</dbReference>
<comment type="similarity">
    <text evidence="1 2">Belongs to the peptidase M1 family.</text>
</comment>
<dbReference type="Proteomes" id="UP001153148">
    <property type="component" value="Unassembled WGS sequence"/>
</dbReference>
<dbReference type="Gene3D" id="1.25.50.20">
    <property type="match status" value="2"/>
</dbReference>
<protein>
    <recommendedName>
        <fullName evidence="2">Aminopeptidase</fullName>
        <ecNumber evidence="2">3.4.11.-</ecNumber>
    </recommendedName>
</protein>
<dbReference type="Gene3D" id="1.10.390.10">
    <property type="entry name" value="Neutral Protease Domain 2"/>
    <property type="match status" value="1"/>
</dbReference>
<evidence type="ECO:0000256" key="1">
    <source>
        <dbReference type="ARBA" id="ARBA00010136"/>
    </source>
</evidence>
<dbReference type="InterPro" id="IPR042097">
    <property type="entry name" value="Aminopeptidase_N-like_N_sf"/>
</dbReference>
<dbReference type="InterPro" id="IPR050344">
    <property type="entry name" value="Peptidase_M1_aminopeptidases"/>
</dbReference>
<keyword evidence="2" id="KW-0479">Metal-binding</keyword>
<dbReference type="Pfam" id="PF11838">
    <property type="entry name" value="ERAP1_C"/>
    <property type="match status" value="1"/>
</dbReference>
<dbReference type="Gene3D" id="1.10.3480.20">
    <property type="match status" value="1"/>
</dbReference>
<accession>A0ABN7NNU5</accession>